<feature type="domain" description="K Homology" evidence="2">
    <location>
        <begin position="8"/>
        <end position="75"/>
    </location>
</feature>
<proteinExistence type="predicted"/>
<evidence type="ECO:0000313" key="3">
    <source>
        <dbReference type="EMBL" id="PON84272.1"/>
    </source>
</evidence>
<evidence type="ECO:0000259" key="2">
    <source>
        <dbReference type="SMART" id="SM00322"/>
    </source>
</evidence>
<keyword evidence="3" id="KW-0808">Transferase</keyword>
<dbReference type="GO" id="GO:0016740">
    <property type="term" value="F:transferase activity"/>
    <property type="evidence" value="ECO:0007669"/>
    <property type="project" value="UniProtKB-KW"/>
</dbReference>
<dbReference type="InterPro" id="IPR036612">
    <property type="entry name" value="KH_dom_type_1_sf"/>
</dbReference>
<dbReference type="CDD" id="cd00105">
    <property type="entry name" value="KH-I"/>
    <property type="match status" value="1"/>
</dbReference>
<dbReference type="AlphaFoldDB" id="A0A2P5EFH4"/>
<dbReference type="STRING" id="63057.A0A2P5EFH4"/>
<dbReference type="Gene3D" id="3.30.1370.10">
    <property type="entry name" value="K Homology domain, type 1"/>
    <property type="match status" value="1"/>
</dbReference>
<dbReference type="PROSITE" id="PS50084">
    <property type="entry name" value="KH_TYPE_1"/>
    <property type="match status" value="1"/>
</dbReference>
<organism evidence="3 4">
    <name type="scientific">Trema orientale</name>
    <name type="common">Charcoal tree</name>
    <name type="synonym">Celtis orientalis</name>
    <dbReference type="NCBI Taxonomy" id="63057"/>
    <lineage>
        <taxon>Eukaryota</taxon>
        <taxon>Viridiplantae</taxon>
        <taxon>Streptophyta</taxon>
        <taxon>Embryophyta</taxon>
        <taxon>Tracheophyta</taxon>
        <taxon>Spermatophyta</taxon>
        <taxon>Magnoliopsida</taxon>
        <taxon>eudicotyledons</taxon>
        <taxon>Gunneridae</taxon>
        <taxon>Pentapetalae</taxon>
        <taxon>rosids</taxon>
        <taxon>fabids</taxon>
        <taxon>Rosales</taxon>
        <taxon>Cannabaceae</taxon>
        <taxon>Trema</taxon>
    </lineage>
</organism>
<keyword evidence="4" id="KW-1185">Reference proteome</keyword>
<gene>
    <name evidence="3" type="ORF">TorRG33x02_199140</name>
</gene>
<evidence type="ECO:0000256" key="1">
    <source>
        <dbReference type="PROSITE-ProRule" id="PRU00117"/>
    </source>
</evidence>
<dbReference type="Proteomes" id="UP000237000">
    <property type="component" value="Unassembled WGS sequence"/>
</dbReference>
<keyword evidence="1" id="KW-0694">RNA-binding</keyword>
<evidence type="ECO:0000313" key="4">
    <source>
        <dbReference type="Proteomes" id="UP000237000"/>
    </source>
</evidence>
<dbReference type="InterPro" id="IPR004087">
    <property type="entry name" value="KH_dom"/>
</dbReference>
<sequence length="75" mass="8138">MEGKAPEEDISSVFKVPPGKMGRIIGKNRVSILTIKKSCNAEILIGGENGPHDKVFIIGPVEQVRKAEALLRGRL</sequence>
<dbReference type="SUPFAM" id="SSF54791">
    <property type="entry name" value="Eukaryotic type KH-domain (KH-domain type I)"/>
    <property type="match status" value="1"/>
</dbReference>
<dbReference type="EMBL" id="JXTC01000165">
    <property type="protein sequence ID" value="PON84272.1"/>
    <property type="molecule type" value="Genomic_DNA"/>
</dbReference>
<comment type="caution">
    <text evidence="3">The sequence shown here is derived from an EMBL/GenBank/DDBJ whole genome shotgun (WGS) entry which is preliminary data.</text>
</comment>
<dbReference type="GO" id="GO:0003723">
    <property type="term" value="F:RNA binding"/>
    <property type="evidence" value="ECO:0007669"/>
    <property type="project" value="UniProtKB-UniRule"/>
</dbReference>
<dbReference type="Pfam" id="PF00013">
    <property type="entry name" value="KH_1"/>
    <property type="match status" value="1"/>
</dbReference>
<protein>
    <submittedName>
        <fullName evidence="3">Polyribonucleotide nucleotidyltransferase</fullName>
    </submittedName>
</protein>
<dbReference type="OrthoDB" id="5204190at2759"/>
<dbReference type="SMART" id="SM00322">
    <property type="entry name" value="KH"/>
    <property type="match status" value="1"/>
</dbReference>
<reference evidence="4" key="1">
    <citation type="submission" date="2016-06" db="EMBL/GenBank/DDBJ databases">
        <title>Parallel loss of symbiosis genes in relatives of nitrogen-fixing non-legume Parasponia.</title>
        <authorList>
            <person name="Van Velzen R."/>
            <person name="Holmer R."/>
            <person name="Bu F."/>
            <person name="Rutten L."/>
            <person name="Van Zeijl A."/>
            <person name="Liu W."/>
            <person name="Santuari L."/>
            <person name="Cao Q."/>
            <person name="Sharma T."/>
            <person name="Shen D."/>
            <person name="Roswanjaya Y."/>
            <person name="Wardhani T."/>
            <person name="Kalhor M.S."/>
            <person name="Jansen J."/>
            <person name="Van den Hoogen J."/>
            <person name="Gungor B."/>
            <person name="Hartog M."/>
            <person name="Hontelez J."/>
            <person name="Verver J."/>
            <person name="Yang W.-C."/>
            <person name="Schijlen E."/>
            <person name="Repin R."/>
            <person name="Schilthuizen M."/>
            <person name="Schranz E."/>
            <person name="Heidstra R."/>
            <person name="Miyata K."/>
            <person name="Fedorova E."/>
            <person name="Kohlen W."/>
            <person name="Bisseling T."/>
            <person name="Smit S."/>
            <person name="Geurts R."/>
        </authorList>
    </citation>
    <scope>NUCLEOTIDE SEQUENCE [LARGE SCALE GENOMIC DNA]</scope>
    <source>
        <strain evidence="4">cv. RG33-2</strain>
    </source>
</reference>
<dbReference type="InParanoid" id="A0A2P5EFH4"/>
<accession>A0A2P5EFH4</accession>
<dbReference type="InterPro" id="IPR004088">
    <property type="entry name" value="KH_dom_type_1"/>
</dbReference>
<name>A0A2P5EFH4_TREOI</name>